<keyword evidence="1" id="KW-0548">Nucleotidyltransferase</keyword>
<accession>A0A8X6IFE8</accession>
<proteinExistence type="predicted"/>
<dbReference type="Proteomes" id="UP000887013">
    <property type="component" value="Unassembled WGS sequence"/>
</dbReference>
<sequence length="215" mass="24816">MAGMEKTATPCQIGIFTDNVVLWDYDTHLTKLENSLNNTLIKIQCFAEEHKLNFNSAKALSCLFTANRHLFNYQPGIYIKEQLFKRPTYLAFTLDTEVNYDKHIYRLREKDRKGIQLPKYISSRDWLVNAKTLKITYTALIRPVLEYGYQIYQVTAASNLKKLERIQLSAAGIITGLRHCCSNDIVLYEVDLKPLSLRRRANCAKYFATLISFGS</sequence>
<dbReference type="GO" id="GO:0003964">
    <property type="term" value="F:RNA-directed DNA polymerase activity"/>
    <property type="evidence" value="ECO:0007669"/>
    <property type="project" value="UniProtKB-KW"/>
</dbReference>
<gene>
    <name evidence="1" type="primary">RTase_292</name>
    <name evidence="1" type="ORF">NPIL_135261</name>
</gene>
<keyword evidence="2" id="KW-1185">Reference proteome</keyword>
<keyword evidence="1" id="KW-0808">Transferase</keyword>
<name>A0A8X6IFE8_NEPPI</name>
<keyword evidence="1" id="KW-0695">RNA-directed DNA polymerase</keyword>
<evidence type="ECO:0000313" key="1">
    <source>
        <dbReference type="EMBL" id="GFS40880.1"/>
    </source>
</evidence>
<dbReference type="EMBL" id="BMAW01043738">
    <property type="protein sequence ID" value="GFS40880.1"/>
    <property type="molecule type" value="Genomic_DNA"/>
</dbReference>
<dbReference type="OrthoDB" id="6432178at2759"/>
<reference evidence="1" key="1">
    <citation type="submission" date="2020-08" db="EMBL/GenBank/DDBJ databases">
        <title>Multicomponent nature underlies the extraordinary mechanical properties of spider dragline silk.</title>
        <authorList>
            <person name="Kono N."/>
            <person name="Nakamura H."/>
            <person name="Mori M."/>
            <person name="Yoshida Y."/>
            <person name="Ohtoshi R."/>
            <person name="Malay A.D."/>
            <person name="Moran D.A.P."/>
            <person name="Tomita M."/>
            <person name="Numata K."/>
            <person name="Arakawa K."/>
        </authorList>
    </citation>
    <scope>NUCLEOTIDE SEQUENCE</scope>
</reference>
<evidence type="ECO:0000313" key="2">
    <source>
        <dbReference type="Proteomes" id="UP000887013"/>
    </source>
</evidence>
<dbReference type="AlphaFoldDB" id="A0A8X6IFE8"/>
<comment type="caution">
    <text evidence="1">The sequence shown here is derived from an EMBL/GenBank/DDBJ whole genome shotgun (WGS) entry which is preliminary data.</text>
</comment>
<organism evidence="1 2">
    <name type="scientific">Nephila pilipes</name>
    <name type="common">Giant wood spider</name>
    <name type="synonym">Nephila maculata</name>
    <dbReference type="NCBI Taxonomy" id="299642"/>
    <lineage>
        <taxon>Eukaryota</taxon>
        <taxon>Metazoa</taxon>
        <taxon>Ecdysozoa</taxon>
        <taxon>Arthropoda</taxon>
        <taxon>Chelicerata</taxon>
        <taxon>Arachnida</taxon>
        <taxon>Araneae</taxon>
        <taxon>Araneomorphae</taxon>
        <taxon>Entelegynae</taxon>
        <taxon>Araneoidea</taxon>
        <taxon>Nephilidae</taxon>
        <taxon>Nephila</taxon>
    </lineage>
</organism>
<protein>
    <submittedName>
        <fullName evidence="1">Putative RNA-directed DNA polymerase from transposon BS</fullName>
    </submittedName>
</protein>